<dbReference type="GO" id="GO:0071555">
    <property type="term" value="P:cell wall organization"/>
    <property type="evidence" value="ECO:0007669"/>
    <property type="project" value="UniProtKB-KW"/>
</dbReference>
<name>A0A3B0YUQ9_9ZZZZ</name>
<protein>
    <recommendedName>
        <fullName evidence="2">peptidoglycan lytic exotransglycosylase</fullName>
        <ecNumber evidence="2">4.2.2.n1</ecNumber>
    </recommendedName>
    <alternativeName>
        <fullName evidence="5">Murein hydrolase A</fullName>
    </alternativeName>
</protein>
<feature type="domain" description="Lytic transglycosylase MltA" evidence="6">
    <location>
        <begin position="139"/>
        <end position="297"/>
    </location>
</feature>
<dbReference type="GO" id="GO:0009254">
    <property type="term" value="P:peptidoglycan turnover"/>
    <property type="evidence" value="ECO:0007669"/>
    <property type="project" value="InterPro"/>
</dbReference>
<evidence type="ECO:0000313" key="7">
    <source>
        <dbReference type="EMBL" id="VAW79207.1"/>
    </source>
</evidence>
<gene>
    <name evidence="7" type="ORF">MNBD_GAMMA12-425</name>
</gene>
<dbReference type="Gene3D" id="2.40.240.50">
    <property type="entry name" value="Barwin-like endoglucanases"/>
    <property type="match status" value="1"/>
</dbReference>
<dbReference type="GO" id="GO:0019867">
    <property type="term" value="C:outer membrane"/>
    <property type="evidence" value="ECO:0007669"/>
    <property type="project" value="InterPro"/>
</dbReference>
<dbReference type="Pfam" id="PF06725">
    <property type="entry name" value="3D"/>
    <property type="match status" value="1"/>
</dbReference>
<dbReference type="PROSITE" id="PS51257">
    <property type="entry name" value="PROKAR_LIPOPROTEIN"/>
    <property type="match status" value="1"/>
</dbReference>
<organism evidence="7">
    <name type="scientific">hydrothermal vent metagenome</name>
    <dbReference type="NCBI Taxonomy" id="652676"/>
    <lineage>
        <taxon>unclassified sequences</taxon>
        <taxon>metagenomes</taxon>
        <taxon>ecological metagenomes</taxon>
    </lineage>
</organism>
<keyword evidence="4" id="KW-0961">Cell wall biogenesis/degradation</keyword>
<evidence type="ECO:0000256" key="5">
    <source>
        <dbReference type="ARBA" id="ARBA00030918"/>
    </source>
</evidence>
<keyword evidence="3" id="KW-0456">Lyase</keyword>
<evidence type="ECO:0000256" key="2">
    <source>
        <dbReference type="ARBA" id="ARBA00012587"/>
    </source>
</evidence>
<dbReference type="AlphaFoldDB" id="A0A3B0YUQ9"/>
<dbReference type="InterPro" id="IPR026044">
    <property type="entry name" value="MltA"/>
</dbReference>
<dbReference type="InterPro" id="IPR010611">
    <property type="entry name" value="3D_dom"/>
</dbReference>
<dbReference type="PIRSF" id="PIRSF019422">
    <property type="entry name" value="MltA"/>
    <property type="match status" value="1"/>
</dbReference>
<evidence type="ECO:0000256" key="4">
    <source>
        <dbReference type="ARBA" id="ARBA00023316"/>
    </source>
</evidence>
<dbReference type="SMART" id="SM00925">
    <property type="entry name" value="MltA"/>
    <property type="match status" value="1"/>
</dbReference>
<dbReference type="CDD" id="cd14668">
    <property type="entry name" value="mlta_B"/>
    <property type="match status" value="1"/>
</dbReference>
<dbReference type="PANTHER" id="PTHR30124:SF0">
    <property type="entry name" value="MEMBRANE-BOUND LYTIC MUREIN TRANSGLYCOSYLASE A"/>
    <property type="match status" value="1"/>
</dbReference>
<evidence type="ECO:0000256" key="1">
    <source>
        <dbReference type="ARBA" id="ARBA00001420"/>
    </source>
</evidence>
<comment type="catalytic activity">
    <reaction evidence="1">
        <text>Exolytic cleavage of the (1-&gt;4)-beta-glycosidic linkage between N-acetylmuramic acid (MurNAc) and N-acetylglucosamine (GlcNAc) residues in peptidoglycan, from either the reducing or the non-reducing ends of the peptidoglycan chains, with concomitant formation of a 1,6-anhydrobond in the MurNAc residue.</text>
        <dbReference type="EC" id="4.2.2.n1"/>
    </reaction>
</comment>
<dbReference type="GO" id="GO:0009253">
    <property type="term" value="P:peptidoglycan catabolic process"/>
    <property type="evidence" value="ECO:0007669"/>
    <property type="project" value="TreeGrafter"/>
</dbReference>
<sequence>MLRNRIVNHHYLTLTKLLSRTVIFISMATILGCSNPPDSDKDSEPNKISEGIGPAVAWSQLKLWNQDRQSHTWPALLQSCKTLARRKKVWKNLCIEAKKLIKPSDQQARVFFQRYFTPHKLFNSKGTQTGIVTGYFVPTLLGSNIRDQVYKHAIYARPRSMINVSLRSLYPDKLTGMRLRGRVKGNKLIPFYSRKQIDSKPYPLKGYEILYVKDPIALFFMHIQGSGYIKTPDGKVITVGYADQNGHPYVPIGRVLVKTGAVPLQKISLQSIRQWMIDNPAKQQKLMNHNPSYIFFHVIPAPLGSLGVPLTDGRSIAIDRRKIPLGLPVWIETSYPDIKTSSTTLQKIMTSSHSKLNRLFMAQDTGGAINGAVRADVFWGQGNDAKLLAGHMNQKGIMYVLLPKDKPTNTLNSESQEKP</sequence>
<dbReference type="CDD" id="cd14485">
    <property type="entry name" value="mltA_like_LT_A"/>
    <property type="match status" value="1"/>
</dbReference>
<proteinExistence type="predicted"/>
<dbReference type="Pfam" id="PF03562">
    <property type="entry name" value="MltA"/>
    <property type="match status" value="1"/>
</dbReference>
<evidence type="ECO:0000259" key="6">
    <source>
        <dbReference type="SMART" id="SM00925"/>
    </source>
</evidence>
<evidence type="ECO:0000256" key="3">
    <source>
        <dbReference type="ARBA" id="ARBA00023239"/>
    </source>
</evidence>
<accession>A0A3B0YUQ9</accession>
<dbReference type="GO" id="GO:0004553">
    <property type="term" value="F:hydrolase activity, hydrolyzing O-glycosyl compounds"/>
    <property type="evidence" value="ECO:0007669"/>
    <property type="project" value="InterPro"/>
</dbReference>
<reference evidence="7" key="1">
    <citation type="submission" date="2018-06" db="EMBL/GenBank/DDBJ databases">
        <authorList>
            <person name="Zhirakovskaya E."/>
        </authorList>
    </citation>
    <scope>NUCLEOTIDE SEQUENCE</scope>
</reference>
<dbReference type="InterPro" id="IPR036908">
    <property type="entry name" value="RlpA-like_sf"/>
</dbReference>
<dbReference type="PANTHER" id="PTHR30124">
    <property type="entry name" value="MEMBRANE-BOUND LYTIC MUREIN TRANSGLYCOSYLASE A"/>
    <property type="match status" value="1"/>
</dbReference>
<dbReference type="EC" id="4.2.2.n1" evidence="2"/>
<dbReference type="InterPro" id="IPR005300">
    <property type="entry name" value="MltA_B"/>
</dbReference>
<dbReference type="Gene3D" id="2.40.40.10">
    <property type="entry name" value="RlpA-like domain"/>
    <property type="match status" value="1"/>
</dbReference>
<dbReference type="EMBL" id="UOFL01000171">
    <property type="protein sequence ID" value="VAW79207.1"/>
    <property type="molecule type" value="Genomic_DNA"/>
</dbReference>
<dbReference type="SUPFAM" id="SSF50685">
    <property type="entry name" value="Barwin-like endoglucanases"/>
    <property type="match status" value="1"/>
</dbReference>
<dbReference type="GO" id="GO:0008933">
    <property type="term" value="F:peptidoglycan lytic transglycosylase activity"/>
    <property type="evidence" value="ECO:0007669"/>
    <property type="project" value="TreeGrafter"/>
</dbReference>